<name>A0A3L6QX27_PANMI</name>
<feature type="compositionally biased region" description="Low complexity" evidence="1">
    <location>
        <begin position="152"/>
        <end position="174"/>
    </location>
</feature>
<dbReference type="Proteomes" id="UP000275267">
    <property type="component" value="Unassembled WGS sequence"/>
</dbReference>
<dbReference type="EMBL" id="PQIB02000010">
    <property type="protein sequence ID" value="RLM91762.1"/>
    <property type="molecule type" value="Genomic_DNA"/>
</dbReference>
<accession>A0A3L6QX27</accession>
<feature type="compositionally biased region" description="Low complexity" evidence="1">
    <location>
        <begin position="104"/>
        <end position="124"/>
    </location>
</feature>
<dbReference type="OrthoDB" id="693822at2759"/>
<reference evidence="3" key="1">
    <citation type="journal article" date="2019" name="Nat. Commun.">
        <title>The genome of broomcorn millet.</title>
        <authorList>
            <person name="Zou C."/>
            <person name="Miki D."/>
            <person name="Li D."/>
            <person name="Tang Q."/>
            <person name="Xiao L."/>
            <person name="Rajput S."/>
            <person name="Deng P."/>
            <person name="Jia W."/>
            <person name="Huang R."/>
            <person name="Zhang M."/>
            <person name="Sun Y."/>
            <person name="Hu J."/>
            <person name="Fu X."/>
            <person name="Schnable P.S."/>
            <person name="Li F."/>
            <person name="Zhang H."/>
            <person name="Feng B."/>
            <person name="Zhu X."/>
            <person name="Liu R."/>
            <person name="Schnable J.C."/>
            <person name="Zhu J.-K."/>
            <person name="Zhang H."/>
        </authorList>
    </citation>
    <scope>NUCLEOTIDE SEQUENCE [LARGE SCALE GENOMIC DNA]</scope>
</reference>
<feature type="region of interest" description="Disordered" evidence="1">
    <location>
        <begin position="152"/>
        <end position="194"/>
    </location>
</feature>
<dbReference type="AlphaFoldDB" id="A0A3L6QX27"/>
<keyword evidence="3" id="KW-1185">Reference proteome</keyword>
<organism evidence="2 3">
    <name type="scientific">Panicum miliaceum</name>
    <name type="common">Proso millet</name>
    <name type="synonym">Broomcorn millet</name>
    <dbReference type="NCBI Taxonomy" id="4540"/>
    <lineage>
        <taxon>Eukaryota</taxon>
        <taxon>Viridiplantae</taxon>
        <taxon>Streptophyta</taxon>
        <taxon>Embryophyta</taxon>
        <taxon>Tracheophyta</taxon>
        <taxon>Spermatophyta</taxon>
        <taxon>Magnoliopsida</taxon>
        <taxon>Liliopsida</taxon>
        <taxon>Poales</taxon>
        <taxon>Poaceae</taxon>
        <taxon>PACMAD clade</taxon>
        <taxon>Panicoideae</taxon>
        <taxon>Panicodae</taxon>
        <taxon>Paniceae</taxon>
        <taxon>Panicinae</taxon>
        <taxon>Panicum</taxon>
        <taxon>Panicum sect. Panicum</taxon>
    </lineage>
</organism>
<feature type="region of interest" description="Disordered" evidence="1">
    <location>
        <begin position="104"/>
        <end position="133"/>
    </location>
</feature>
<feature type="region of interest" description="Disordered" evidence="1">
    <location>
        <begin position="34"/>
        <end position="53"/>
    </location>
</feature>
<comment type="caution">
    <text evidence="2">The sequence shown here is derived from an EMBL/GenBank/DDBJ whole genome shotgun (WGS) entry which is preliminary data.</text>
</comment>
<sequence length="244" mass="25030">MEDLAALLMPHSHSAPLYLLYGLSASFPSKHGLAPPVPLHDDDDDDDGGGDGFEFAATARNAGGAAALRACASDVSVAAFADELLRAGALLPLSLPPRLQRPAYSAGTSAATSPTSASSAAAHAGGRGGRKHRGFDPFAAALEKVRRDGAAAAAAPRRARSLSPLRAAADASSSAHKKSSNRSRAPRPAPAAAVAARRARRGVRHLLRRVVMAGAAVAPKALWPRRKDGVSYRPGLLVCLGYGV</sequence>
<evidence type="ECO:0000313" key="2">
    <source>
        <dbReference type="EMBL" id="RLM91762.1"/>
    </source>
</evidence>
<proteinExistence type="predicted"/>
<gene>
    <name evidence="2" type="ORF">C2845_PM08G10200</name>
</gene>
<feature type="compositionally biased region" description="Basic residues" evidence="1">
    <location>
        <begin position="175"/>
        <end position="185"/>
    </location>
</feature>
<evidence type="ECO:0000313" key="3">
    <source>
        <dbReference type="Proteomes" id="UP000275267"/>
    </source>
</evidence>
<protein>
    <submittedName>
        <fullName evidence="2">Uncharacterized protein</fullName>
    </submittedName>
</protein>
<evidence type="ECO:0000256" key="1">
    <source>
        <dbReference type="SAM" id="MobiDB-lite"/>
    </source>
</evidence>